<keyword evidence="7" id="KW-1185">Reference proteome</keyword>
<proteinExistence type="predicted"/>
<dbReference type="Gene3D" id="1.25.40.1030">
    <property type="match status" value="1"/>
</dbReference>
<feature type="region of interest" description="Disordered" evidence="5">
    <location>
        <begin position="609"/>
        <end position="632"/>
    </location>
</feature>
<keyword evidence="2" id="KW-0853">WD repeat</keyword>
<accession>A0A9P6MJH2</accession>
<name>A0A9P6MJH2_9FUNG</name>
<feature type="region of interest" description="Disordered" evidence="5">
    <location>
        <begin position="473"/>
        <end position="510"/>
    </location>
</feature>
<evidence type="ECO:0000256" key="1">
    <source>
        <dbReference type="ARBA" id="ARBA00022448"/>
    </source>
</evidence>
<sequence length="663" mass="73940">MTLDYWTVLHAPLEPNPREQLVHHLGFDKQEMVDQVAALTRQMSINSDPSSITSPRAEGTQGGLPNHRASTAEMSALFLAAGGTDQQFSEDAFNNYSATAPASNEFKPKPLNPFHIYPASDTDIDKKITRCIVAGDFDSAVNVCLHDGRLSDALVLAICGGPELLERTQKAYFECRAASTPYIRLLQSVVTGDLEDVVRNADLVDWQEIVVILCTFARPDEFGKLCESLGKRLEEQWINKAQTGELSDQLRCNTVLCYLAAGNLERVVSIWIKEQEEEIARIAHDQSSSQYEHNARSLQAFIEKVTIFRKAIDYVDVAISGNPNEDQPEEQNGHYKLAALYDKYAEYAEIIASQGRLATAMEYLNLTPVEYQSKNTLAVMRDRLYHSGVDVSKIPAPEFPFEPVYVMAEGEYQQQQAYNQQQQQYGQQQQVQQQAQQQAQQQQQQAQQQQQQQAQQQQQQAQQQQQYGQQQGYQQNQYQQNQYQPNQYQPNQYQPPAPQNNYGAAQNTFASPFGNTAYNAAGYQQQQQSIVPPPPTQFSVPPPPQPQQNEIRPPQPPVVNNPFAPAAPTYPGYTQPAAPPAFNQTGYPGHNDGGFYNQQAAPVERVHSAELPPSQRKDTGNWNDPPPMPLNNATKRVTAATALTKAQFSSPFSGSPVVGNATT</sequence>
<dbReference type="GO" id="GO:0030127">
    <property type="term" value="C:COPII vesicle coat"/>
    <property type="evidence" value="ECO:0007669"/>
    <property type="project" value="TreeGrafter"/>
</dbReference>
<dbReference type="PANTHER" id="PTHR13923:SF11">
    <property type="entry name" value="SECRETORY 31, ISOFORM D"/>
    <property type="match status" value="1"/>
</dbReference>
<feature type="region of interest" description="Disordered" evidence="5">
    <location>
        <begin position="45"/>
        <end position="64"/>
    </location>
</feature>
<gene>
    <name evidence="6" type="primary">SEC31_1</name>
    <name evidence="6" type="ORF">BGZ65_000362</name>
</gene>
<dbReference type="PANTHER" id="PTHR13923">
    <property type="entry name" value="SEC31-RELATED PROTEIN"/>
    <property type="match status" value="1"/>
</dbReference>
<evidence type="ECO:0000256" key="4">
    <source>
        <dbReference type="SAM" id="Coils"/>
    </source>
</evidence>
<feature type="region of interest" description="Disordered" evidence="5">
    <location>
        <begin position="524"/>
        <end position="597"/>
    </location>
</feature>
<keyword evidence="3" id="KW-0677">Repeat</keyword>
<dbReference type="InterPro" id="IPR040251">
    <property type="entry name" value="SEC31-like"/>
</dbReference>
<evidence type="ECO:0000256" key="5">
    <source>
        <dbReference type="SAM" id="MobiDB-lite"/>
    </source>
</evidence>
<protein>
    <submittedName>
        <fullName evidence="6">Protein transport protein S31</fullName>
    </submittedName>
</protein>
<dbReference type="GO" id="GO:0070971">
    <property type="term" value="C:endoplasmic reticulum exit site"/>
    <property type="evidence" value="ECO:0007669"/>
    <property type="project" value="TreeGrafter"/>
</dbReference>
<feature type="coiled-coil region" evidence="4">
    <location>
        <begin position="418"/>
        <end position="467"/>
    </location>
</feature>
<feature type="compositionally biased region" description="Low complexity" evidence="5">
    <location>
        <begin position="473"/>
        <end position="492"/>
    </location>
</feature>
<comment type="caution">
    <text evidence="6">The sequence shown here is derived from an EMBL/GenBank/DDBJ whole genome shotgun (WGS) entry which is preliminary data.</text>
</comment>
<feature type="compositionally biased region" description="Polar residues" evidence="5">
    <location>
        <begin position="45"/>
        <end position="54"/>
    </location>
</feature>
<evidence type="ECO:0000256" key="3">
    <source>
        <dbReference type="ARBA" id="ARBA00022737"/>
    </source>
</evidence>
<keyword evidence="1" id="KW-0813">Transport</keyword>
<evidence type="ECO:0000313" key="6">
    <source>
        <dbReference type="EMBL" id="KAG0004438.1"/>
    </source>
</evidence>
<dbReference type="GO" id="GO:0005198">
    <property type="term" value="F:structural molecule activity"/>
    <property type="evidence" value="ECO:0007669"/>
    <property type="project" value="TreeGrafter"/>
</dbReference>
<feature type="non-terminal residue" evidence="6">
    <location>
        <position position="663"/>
    </location>
</feature>
<dbReference type="OrthoDB" id="542917at2759"/>
<evidence type="ECO:0000256" key="2">
    <source>
        <dbReference type="ARBA" id="ARBA00022574"/>
    </source>
</evidence>
<dbReference type="AlphaFoldDB" id="A0A9P6MJH2"/>
<reference evidence="6" key="1">
    <citation type="journal article" date="2020" name="Fungal Divers.">
        <title>Resolving the Mortierellaceae phylogeny through synthesis of multi-gene phylogenetics and phylogenomics.</title>
        <authorList>
            <person name="Vandepol N."/>
            <person name="Liber J."/>
            <person name="Desiro A."/>
            <person name="Na H."/>
            <person name="Kennedy M."/>
            <person name="Barry K."/>
            <person name="Grigoriev I.V."/>
            <person name="Miller A.N."/>
            <person name="O'Donnell K."/>
            <person name="Stajich J.E."/>
            <person name="Bonito G."/>
        </authorList>
    </citation>
    <scope>NUCLEOTIDE SEQUENCE</scope>
    <source>
        <strain evidence="6">MES-2147</strain>
    </source>
</reference>
<dbReference type="Proteomes" id="UP000749646">
    <property type="component" value="Unassembled WGS sequence"/>
</dbReference>
<organism evidence="6 7">
    <name type="scientific">Modicella reniformis</name>
    <dbReference type="NCBI Taxonomy" id="1440133"/>
    <lineage>
        <taxon>Eukaryota</taxon>
        <taxon>Fungi</taxon>
        <taxon>Fungi incertae sedis</taxon>
        <taxon>Mucoromycota</taxon>
        <taxon>Mortierellomycotina</taxon>
        <taxon>Mortierellomycetes</taxon>
        <taxon>Mortierellales</taxon>
        <taxon>Mortierellaceae</taxon>
        <taxon>Modicella</taxon>
    </lineage>
</organism>
<keyword evidence="4" id="KW-0175">Coiled coil</keyword>
<dbReference type="GO" id="GO:0007029">
    <property type="term" value="P:endoplasmic reticulum organization"/>
    <property type="evidence" value="ECO:0007669"/>
    <property type="project" value="TreeGrafter"/>
</dbReference>
<dbReference type="GO" id="GO:0090110">
    <property type="term" value="P:COPII-coated vesicle cargo loading"/>
    <property type="evidence" value="ECO:0007669"/>
    <property type="project" value="TreeGrafter"/>
</dbReference>
<dbReference type="EMBL" id="JAAAHW010000265">
    <property type="protein sequence ID" value="KAG0004438.1"/>
    <property type="molecule type" value="Genomic_DNA"/>
</dbReference>
<feature type="compositionally biased region" description="Pro residues" evidence="5">
    <location>
        <begin position="531"/>
        <end position="546"/>
    </location>
</feature>
<evidence type="ECO:0000313" key="7">
    <source>
        <dbReference type="Proteomes" id="UP000749646"/>
    </source>
</evidence>